<accession>A0A8H7AL11</accession>
<feature type="transmembrane region" description="Helical" evidence="2">
    <location>
        <begin position="627"/>
        <end position="646"/>
    </location>
</feature>
<name>A0A8H7AL11_9EURO</name>
<dbReference type="OrthoDB" id="5383338at2759"/>
<dbReference type="Proteomes" id="UP000606974">
    <property type="component" value="Unassembled WGS sequence"/>
</dbReference>
<keyword evidence="2" id="KW-0812">Transmembrane</keyword>
<evidence type="ECO:0000256" key="2">
    <source>
        <dbReference type="SAM" id="Phobius"/>
    </source>
</evidence>
<evidence type="ECO:0000256" key="1">
    <source>
        <dbReference type="SAM" id="MobiDB-lite"/>
    </source>
</evidence>
<keyword evidence="2" id="KW-0472">Membrane</keyword>
<reference evidence="3" key="1">
    <citation type="submission" date="2020-02" db="EMBL/GenBank/DDBJ databases">
        <authorList>
            <person name="Palmer J.M."/>
        </authorList>
    </citation>
    <scope>NUCLEOTIDE SEQUENCE</scope>
    <source>
        <strain evidence="3">EPUS1.4</strain>
        <tissue evidence="3">Thallus</tissue>
    </source>
</reference>
<organism evidence="3 4">
    <name type="scientific">Endocarpon pusillum</name>
    <dbReference type="NCBI Taxonomy" id="364733"/>
    <lineage>
        <taxon>Eukaryota</taxon>
        <taxon>Fungi</taxon>
        <taxon>Dikarya</taxon>
        <taxon>Ascomycota</taxon>
        <taxon>Pezizomycotina</taxon>
        <taxon>Eurotiomycetes</taxon>
        <taxon>Chaetothyriomycetidae</taxon>
        <taxon>Verrucariales</taxon>
        <taxon>Verrucariaceae</taxon>
        <taxon>Endocarpon</taxon>
    </lineage>
</organism>
<feature type="compositionally biased region" description="Basic and acidic residues" evidence="1">
    <location>
        <begin position="552"/>
        <end position="562"/>
    </location>
</feature>
<dbReference type="EMBL" id="JAACFV010000035">
    <property type="protein sequence ID" value="KAF7509942.1"/>
    <property type="molecule type" value="Genomic_DNA"/>
</dbReference>
<gene>
    <name evidence="3" type="ORF">GJ744_007256</name>
</gene>
<sequence>MASGAQFQLFPPPPPRSSTTHDSNPFRKAKSKPGAQGGSFPLQQLVKSPNAETVIIQIIEEPRKIQPLPQARIAPLEDRDLGLNRELRAGTEILDNAGASAQYPPPPRPPVPVSIRSASPTLVTSNSPDLQSQANSPIVPMRSMFPTYNPNLPLAQQPYYPQRITSLQGQVASREEYSPHLISPSQLDEVLGGVKTAPSSVLDFPMDDVAVRVPKFSSAQELGRLWEATNGQEADAVMSGFDLQMSRTGPATFAFGSGQSKPFYTLQTYSTNELCIHRTNPRKQTVKIPILLLSLEPEARRLPPNDGLVTYIFPKLAAMLAIDQSNELAEQHGLAPTHRDEMQAEAVARAAAQESCQLKWNETARRYELAHPAIGRDQNKSARFAQSPMSPFEADLPVLHITVSSHALSSPRGVPTTPPVILVTNPNRSPPTFSMPADTRVSTLPVHESDEPLASLDFGTMTLHISAKMILQLMPSLYAIDSLVSAIFAVAVADEFTNPIMAQMDIWTPKLSPVAPGSVFGGGSVAGKSYAGSVLYATLAERKEAEEEAKFMRQVRDKEAKDKGKKASKKSFWSRKQKTDKNRPKKILIDEFDLEKLGHYQSGEREGQELPGLTIWALKAMVLMLQFVVWGLTTLVRFLAWILVGVSRAVTSEKF</sequence>
<comment type="caution">
    <text evidence="3">The sequence shown here is derived from an EMBL/GenBank/DDBJ whole genome shotgun (WGS) entry which is preliminary data.</text>
</comment>
<proteinExistence type="predicted"/>
<evidence type="ECO:0000313" key="3">
    <source>
        <dbReference type="EMBL" id="KAF7509942.1"/>
    </source>
</evidence>
<feature type="region of interest" description="Disordered" evidence="1">
    <location>
        <begin position="552"/>
        <end position="580"/>
    </location>
</feature>
<keyword evidence="2" id="KW-1133">Transmembrane helix</keyword>
<evidence type="ECO:0000313" key="4">
    <source>
        <dbReference type="Proteomes" id="UP000606974"/>
    </source>
</evidence>
<protein>
    <submittedName>
        <fullName evidence="3">Uncharacterized protein</fullName>
    </submittedName>
</protein>
<feature type="region of interest" description="Disordered" evidence="1">
    <location>
        <begin position="1"/>
        <end position="45"/>
    </location>
</feature>
<feature type="compositionally biased region" description="Basic residues" evidence="1">
    <location>
        <begin position="563"/>
        <end position="576"/>
    </location>
</feature>
<dbReference type="AlphaFoldDB" id="A0A8H7AL11"/>
<keyword evidence="4" id="KW-1185">Reference proteome</keyword>